<evidence type="ECO:0000259" key="8">
    <source>
        <dbReference type="PROSITE" id="PS50928"/>
    </source>
</evidence>
<keyword evidence="5 7" id="KW-1133">Transmembrane helix</keyword>
<dbReference type="GO" id="GO:0005886">
    <property type="term" value="C:plasma membrane"/>
    <property type="evidence" value="ECO:0007669"/>
    <property type="project" value="UniProtKB-SubCell"/>
</dbReference>
<organism evidence="9 10">
    <name type="scientific">Diplocloster agilis</name>
    <dbReference type="NCBI Taxonomy" id="2850323"/>
    <lineage>
        <taxon>Bacteria</taxon>
        <taxon>Bacillati</taxon>
        <taxon>Bacillota</taxon>
        <taxon>Clostridia</taxon>
        <taxon>Lachnospirales</taxon>
        <taxon>Lachnospiraceae</taxon>
        <taxon>Diplocloster</taxon>
    </lineage>
</organism>
<keyword evidence="4 7" id="KW-0812">Transmembrane</keyword>
<protein>
    <submittedName>
        <fullName evidence="9">Carbohydrate ABC transporter permease</fullName>
    </submittedName>
</protein>
<keyword evidence="10" id="KW-1185">Reference proteome</keyword>
<comment type="subcellular location">
    <subcellularLocation>
        <location evidence="1 7">Cell membrane</location>
        <topology evidence="1 7">Multi-pass membrane protein</topology>
    </subcellularLocation>
</comment>
<dbReference type="Pfam" id="PF00528">
    <property type="entry name" value="BPD_transp_1"/>
    <property type="match status" value="1"/>
</dbReference>
<keyword evidence="3" id="KW-1003">Cell membrane</keyword>
<feature type="transmembrane region" description="Helical" evidence="7">
    <location>
        <begin position="187"/>
        <end position="209"/>
    </location>
</feature>
<keyword evidence="2 7" id="KW-0813">Transport</keyword>
<dbReference type="Proteomes" id="UP000712157">
    <property type="component" value="Unassembled WGS sequence"/>
</dbReference>
<feature type="domain" description="ABC transmembrane type-1" evidence="8">
    <location>
        <begin position="74"/>
        <end position="266"/>
    </location>
</feature>
<name>A0A949NGN1_9FIRM</name>
<dbReference type="PANTHER" id="PTHR32243">
    <property type="entry name" value="MALTOSE TRANSPORT SYSTEM PERMEASE-RELATED"/>
    <property type="match status" value="1"/>
</dbReference>
<dbReference type="PROSITE" id="PS50928">
    <property type="entry name" value="ABC_TM1"/>
    <property type="match status" value="1"/>
</dbReference>
<proteinExistence type="inferred from homology"/>
<evidence type="ECO:0000256" key="3">
    <source>
        <dbReference type="ARBA" id="ARBA00022475"/>
    </source>
</evidence>
<feature type="transmembrane region" description="Helical" evidence="7">
    <location>
        <begin position="245"/>
        <end position="266"/>
    </location>
</feature>
<comment type="similarity">
    <text evidence="7">Belongs to the binding-protein-dependent transport system permease family.</text>
</comment>
<dbReference type="GO" id="GO:0055085">
    <property type="term" value="P:transmembrane transport"/>
    <property type="evidence" value="ECO:0007669"/>
    <property type="project" value="InterPro"/>
</dbReference>
<feature type="transmembrane region" description="Helical" evidence="7">
    <location>
        <begin position="112"/>
        <end position="132"/>
    </location>
</feature>
<reference evidence="9" key="1">
    <citation type="submission" date="2021-06" db="EMBL/GenBank/DDBJ databases">
        <title>Description of novel taxa of the family Lachnospiraceae.</title>
        <authorList>
            <person name="Chaplin A.V."/>
            <person name="Sokolova S.R."/>
            <person name="Pikina A.P."/>
            <person name="Korzhanova M."/>
            <person name="Belova V."/>
            <person name="Korostin D."/>
            <person name="Efimov B.A."/>
        </authorList>
    </citation>
    <scope>NUCLEOTIDE SEQUENCE</scope>
    <source>
        <strain evidence="9">ASD5720</strain>
    </source>
</reference>
<evidence type="ECO:0000256" key="6">
    <source>
        <dbReference type="ARBA" id="ARBA00023136"/>
    </source>
</evidence>
<dbReference type="InterPro" id="IPR000515">
    <property type="entry name" value="MetI-like"/>
</dbReference>
<dbReference type="AlphaFoldDB" id="A0A949NGN1"/>
<evidence type="ECO:0000313" key="9">
    <source>
        <dbReference type="EMBL" id="MBU9739099.1"/>
    </source>
</evidence>
<evidence type="ECO:0000256" key="2">
    <source>
        <dbReference type="ARBA" id="ARBA00022448"/>
    </source>
</evidence>
<dbReference type="SUPFAM" id="SSF161098">
    <property type="entry name" value="MetI-like"/>
    <property type="match status" value="1"/>
</dbReference>
<dbReference type="InterPro" id="IPR050901">
    <property type="entry name" value="BP-dep_ABC_trans_perm"/>
</dbReference>
<dbReference type="CDD" id="cd06261">
    <property type="entry name" value="TM_PBP2"/>
    <property type="match status" value="1"/>
</dbReference>
<sequence>MLGRKACNRLTKLITYILLTMISLVCVFPFLWMVITALKPETEVRQAVPSLIIHQPTIENLLKVLFDTGFVKYMRNSFVVASAATVLSMIIAVMAGYVLSRYYKRRIVKLSNVGMMISQMIPGVLLLVPLYITMQKIGLLESYFSLILAYTTFVIPLCTFMMSSFFDTVPIELEEAAEMDGCNKFTTIVRVILPLSVPSLVSTGLYAFINAWNEFMFGYVFLSTDKYRTITPAIMLFKGANITDWGGLMAASVIAVIPVTFIFLFLQRYFLEGLMSGSVKG</sequence>
<feature type="transmembrane region" description="Helical" evidence="7">
    <location>
        <begin position="13"/>
        <end position="35"/>
    </location>
</feature>
<evidence type="ECO:0000313" key="10">
    <source>
        <dbReference type="Proteomes" id="UP000712157"/>
    </source>
</evidence>
<dbReference type="PANTHER" id="PTHR32243:SF18">
    <property type="entry name" value="INNER MEMBRANE ABC TRANSPORTER PERMEASE PROTEIN YCJP"/>
    <property type="match status" value="1"/>
</dbReference>
<evidence type="ECO:0000256" key="7">
    <source>
        <dbReference type="RuleBase" id="RU363032"/>
    </source>
</evidence>
<dbReference type="Gene3D" id="1.10.3720.10">
    <property type="entry name" value="MetI-like"/>
    <property type="match status" value="1"/>
</dbReference>
<gene>
    <name evidence="9" type="ORF">KTH89_21405</name>
</gene>
<dbReference type="EMBL" id="JAHQCW010000049">
    <property type="protein sequence ID" value="MBU9739099.1"/>
    <property type="molecule type" value="Genomic_DNA"/>
</dbReference>
<evidence type="ECO:0000256" key="1">
    <source>
        <dbReference type="ARBA" id="ARBA00004651"/>
    </source>
</evidence>
<feature type="transmembrane region" description="Helical" evidence="7">
    <location>
        <begin position="144"/>
        <end position="166"/>
    </location>
</feature>
<evidence type="ECO:0000256" key="4">
    <source>
        <dbReference type="ARBA" id="ARBA00022692"/>
    </source>
</evidence>
<keyword evidence="6 7" id="KW-0472">Membrane</keyword>
<dbReference type="RefSeq" id="WP_238723024.1">
    <property type="nucleotide sequence ID" value="NZ_JAHQCW010000049.1"/>
</dbReference>
<evidence type="ECO:0000256" key="5">
    <source>
        <dbReference type="ARBA" id="ARBA00022989"/>
    </source>
</evidence>
<accession>A0A949NGN1</accession>
<feature type="transmembrane region" description="Helical" evidence="7">
    <location>
        <begin position="78"/>
        <end position="100"/>
    </location>
</feature>
<comment type="caution">
    <text evidence="9">The sequence shown here is derived from an EMBL/GenBank/DDBJ whole genome shotgun (WGS) entry which is preliminary data.</text>
</comment>
<dbReference type="InterPro" id="IPR035906">
    <property type="entry name" value="MetI-like_sf"/>
</dbReference>